<evidence type="ECO:0000259" key="4">
    <source>
        <dbReference type="Pfam" id="PF08501"/>
    </source>
</evidence>
<evidence type="ECO:0000256" key="2">
    <source>
        <dbReference type="ARBA" id="ARBA00023141"/>
    </source>
</evidence>
<protein>
    <submittedName>
        <fullName evidence="6">Shikimate dehydrogenase</fullName>
    </submittedName>
</protein>
<dbReference type="EMBL" id="BAAAVS010000057">
    <property type="protein sequence ID" value="GAA3046980.1"/>
    <property type="molecule type" value="Genomic_DNA"/>
</dbReference>
<evidence type="ECO:0000313" key="7">
    <source>
        <dbReference type="Proteomes" id="UP001501035"/>
    </source>
</evidence>
<gene>
    <name evidence="6" type="ORF">GCM10010528_27730</name>
</gene>
<feature type="domain" description="Shikimate dehydrogenase substrate binding N-terminal" evidence="4">
    <location>
        <begin position="22"/>
        <end position="104"/>
    </location>
</feature>
<feature type="domain" description="Saccharopine dehydrogenase NADP binding" evidence="3">
    <location>
        <begin position="139"/>
        <end position="235"/>
    </location>
</feature>
<feature type="domain" description="SDH C-terminal" evidence="5">
    <location>
        <begin position="255"/>
        <end position="284"/>
    </location>
</feature>
<dbReference type="Pfam" id="PF03435">
    <property type="entry name" value="Sacchrp_dh_NADP"/>
    <property type="match status" value="1"/>
</dbReference>
<dbReference type="InterPro" id="IPR022893">
    <property type="entry name" value="Shikimate_DH_fam"/>
</dbReference>
<dbReference type="InterPro" id="IPR013708">
    <property type="entry name" value="Shikimate_DH-bd_N"/>
</dbReference>
<reference evidence="7" key="1">
    <citation type="journal article" date="2019" name="Int. J. Syst. Evol. Microbiol.">
        <title>The Global Catalogue of Microorganisms (GCM) 10K type strain sequencing project: providing services to taxonomists for standard genome sequencing and annotation.</title>
        <authorList>
            <consortium name="The Broad Institute Genomics Platform"/>
            <consortium name="The Broad Institute Genome Sequencing Center for Infectious Disease"/>
            <person name="Wu L."/>
            <person name="Ma J."/>
        </authorList>
    </citation>
    <scope>NUCLEOTIDE SEQUENCE [LARGE SCALE GENOMIC DNA]</scope>
    <source>
        <strain evidence="7">JCM 14234</strain>
    </source>
</reference>
<dbReference type="NCBIfam" id="TIGR01809">
    <property type="entry name" value="Shik-DH-AROM"/>
    <property type="match status" value="1"/>
</dbReference>
<comment type="pathway">
    <text evidence="1">Metabolic intermediate biosynthesis; chorismate biosynthesis; chorismate from D-erythrose 4-phosphate and phosphoenolpyruvate: step 4/7.</text>
</comment>
<keyword evidence="7" id="KW-1185">Reference proteome</keyword>
<name>A0ABP6LMM0_9ACTN</name>
<dbReference type="InterPro" id="IPR005097">
    <property type="entry name" value="Sacchrp_dh_NADP-bd"/>
</dbReference>
<dbReference type="InterPro" id="IPR010110">
    <property type="entry name" value="Shikimate_DH_AroM-type"/>
</dbReference>
<comment type="caution">
    <text evidence="6">The sequence shown here is derived from an EMBL/GenBank/DDBJ whole genome shotgun (WGS) entry which is preliminary data.</text>
</comment>
<dbReference type="InterPro" id="IPR041121">
    <property type="entry name" value="SDH_C"/>
</dbReference>
<dbReference type="PANTHER" id="PTHR21089">
    <property type="entry name" value="SHIKIMATE DEHYDROGENASE"/>
    <property type="match status" value="1"/>
</dbReference>
<accession>A0ABP6LMM0</accession>
<dbReference type="Gene3D" id="3.40.50.10860">
    <property type="entry name" value="Leucine Dehydrogenase, chain A, domain 1"/>
    <property type="match status" value="1"/>
</dbReference>
<dbReference type="RefSeq" id="WP_290705482.1">
    <property type="nucleotide sequence ID" value="NZ_BAAAVS010000057.1"/>
</dbReference>
<dbReference type="NCBIfam" id="NF001311">
    <property type="entry name" value="PRK00258.1-3"/>
    <property type="match status" value="1"/>
</dbReference>
<sequence>MTTSSSPPAAEIGRDSGRKAAVLGYPIEHSRSPDLHRAAYRALGLRGWSYERIECRAGQLANLVAGLDDAYVGLSVTMPGKAEALAYAGEVTERARLVGSANTLVRRPTGWFADCTDIDGVTGALAAVGADFSAGGEAVVLGAGGTARPALAALAAAGAQEVVIVARDSGRAAGALELAGELSLSSRVVTFDAVGAVREALARANAVVSTVPADAAAGLAAAVDGPIRLVDAIYDPWPTPFAARVTAAGGTVVGGLVMLLNQAYRQVELFTGSPAPRAAMAAALD</sequence>
<evidence type="ECO:0000259" key="3">
    <source>
        <dbReference type="Pfam" id="PF03435"/>
    </source>
</evidence>
<evidence type="ECO:0000256" key="1">
    <source>
        <dbReference type="ARBA" id="ARBA00004871"/>
    </source>
</evidence>
<dbReference type="SUPFAM" id="SSF51735">
    <property type="entry name" value="NAD(P)-binding Rossmann-fold domains"/>
    <property type="match status" value="1"/>
</dbReference>
<dbReference type="InterPro" id="IPR036291">
    <property type="entry name" value="NAD(P)-bd_dom_sf"/>
</dbReference>
<dbReference type="InterPro" id="IPR046346">
    <property type="entry name" value="Aminoacid_DH-like_N_sf"/>
</dbReference>
<dbReference type="PANTHER" id="PTHR21089:SF1">
    <property type="entry name" value="BIFUNCTIONAL 3-DEHYDROQUINATE DEHYDRATASE_SHIKIMATE DEHYDROGENASE, CHLOROPLASTIC"/>
    <property type="match status" value="1"/>
</dbReference>
<dbReference type="Gene3D" id="3.40.50.720">
    <property type="entry name" value="NAD(P)-binding Rossmann-like Domain"/>
    <property type="match status" value="1"/>
</dbReference>
<evidence type="ECO:0000313" key="6">
    <source>
        <dbReference type="EMBL" id="GAA3046980.1"/>
    </source>
</evidence>
<dbReference type="Proteomes" id="UP001501035">
    <property type="component" value="Unassembled WGS sequence"/>
</dbReference>
<dbReference type="Pfam" id="PF08501">
    <property type="entry name" value="Shikimate_dh_N"/>
    <property type="match status" value="1"/>
</dbReference>
<organism evidence="6 7">
    <name type="scientific">Gordonia defluvii</name>
    <dbReference type="NCBI Taxonomy" id="283718"/>
    <lineage>
        <taxon>Bacteria</taxon>
        <taxon>Bacillati</taxon>
        <taxon>Actinomycetota</taxon>
        <taxon>Actinomycetes</taxon>
        <taxon>Mycobacteriales</taxon>
        <taxon>Gordoniaceae</taxon>
        <taxon>Gordonia</taxon>
    </lineage>
</organism>
<keyword evidence="2" id="KW-0057">Aromatic amino acid biosynthesis</keyword>
<keyword evidence="2" id="KW-0028">Amino-acid biosynthesis</keyword>
<proteinExistence type="predicted"/>
<dbReference type="Pfam" id="PF18317">
    <property type="entry name" value="SDH_C"/>
    <property type="match status" value="1"/>
</dbReference>
<dbReference type="SUPFAM" id="SSF53223">
    <property type="entry name" value="Aminoacid dehydrogenase-like, N-terminal domain"/>
    <property type="match status" value="1"/>
</dbReference>
<evidence type="ECO:0000259" key="5">
    <source>
        <dbReference type="Pfam" id="PF18317"/>
    </source>
</evidence>